<dbReference type="Proteomes" id="UP001157938">
    <property type="component" value="Unassembled WGS sequence"/>
</dbReference>
<name>A0ABN8CDS8_9STRA</name>
<dbReference type="EMBL" id="CAKLBC010001345">
    <property type="protein sequence ID" value="CAH0491453.1"/>
    <property type="molecule type" value="Genomic_DNA"/>
</dbReference>
<gene>
    <name evidence="1" type="ORF">PFR001_LOCUS6714</name>
</gene>
<accession>A0ABN8CDS8</accession>
<evidence type="ECO:0000313" key="2">
    <source>
        <dbReference type="Proteomes" id="UP001157938"/>
    </source>
</evidence>
<protein>
    <submittedName>
        <fullName evidence="1">Uncharacterized protein</fullName>
    </submittedName>
</protein>
<sequence length="81" mass="9689">MAAASRRLHHTVSFSRSLLVSAKWSRINRGHPIWMYRDEPVKCIYLWTPETNPPRKLEAYEKLTQSTQLWWKAVKHIIRLC</sequence>
<organism evidence="1 2">
    <name type="scientific">Peronospora farinosa</name>
    <dbReference type="NCBI Taxonomy" id="134698"/>
    <lineage>
        <taxon>Eukaryota</taxon>
        <taxon>Sar</taxon>
        <taxon>Stramenopiles</taxon>
        <taxon>Oomycota</taxon>
        <taxon>Peronosporomycetes</taxon>
        <taxon>Peronosporales</taxon>
        <taxon>Peronosporaceae</taxon>
        <taxon>Peronospora</taxon>
    </lineage>
</organism>
<comment type="caution">
    <text evidence="1">The sequence shown here is derived from an EMBL/GenBank/DDBJ whole genome shotgun (WGS) entry which is preliminary data.</text>
</comment>
<proteinExistence type="predicted"/>
<keyword evidence="2" id="KW-1185">Reference proteome</keyword>
<reference evidence="1 2" key="1">
    <citation type="submission" date="2021-11" db="EMBL/GenBank/DDBJ databases">
        <authorList>
            <person name="Islam A."/>
            <person name="Islam S."/>
            <person name="Flora M.S."/>
            <person name="Rahman M."/>
            <person name="Ziaur R.M."/>
            <person name="Epstein J.H."/>
            <person name="Hassan M."/>
            <person name="Klassen M."/>
            <person name="Woodard K."/>
            <person name="Webb A."/>
            <person name="Webby R.J."/>
            <person name="El Zowalaty M.E."/>
        </authorList>
    </citation>
    <scope>NUCLEOTIDE SEQUENCE [LARGE SCALE GENOMIC DNA]</scope>
    <source>
        <strain evidence="1">Pf1</strain>
    </source>
</reference>
<evidence type="ECO:0000313" key="1">
    <source>
        <dbReference type="EMBL" id="CAH0491453.1"/>
    </source>
</evidence>